<dbReference type="OrthoDB" id="2187573at2759"/>
<reference evidence="3 4" key="1">
    <citation type="journal article" date="2014" name="MBio">
        <title>The Ordospora colligata genome; evolution of extreme reduction in microsporidia and host-to-parasite horizontal gene transfer.</title>
        <authorList>
            <person name="Pombert J.-F."/>
            <person name="Haag K.L."/>
            <person name="Beidas S."/>
            <person name="Ebert D."/>
            <person name="Keeling P.J."/>
        </authorList>
    </citation>
    <scope>NUCLEOTIDE SEQUENCE [LARGE SCALE GENOMIC DNA]</scope>
    <source>
        <strain evidence="3 4">OC4</strain>
    </source>
</reference>
<evidence type="ECO:0000313" key="3">
    <source>
        <dbReference type="EMBL" id="KHN69417.1"/>
    </source>
</evidence>
<dbReference type="VEuPathDB" id="MicrosporidiaDB:M896_081570"/>
<dbReference type="SUPFAM" id="SSF49899">
    <property type="entry name" value="Concanavalin A-like lectins/glucanases"/>
    <property type="match status" value="1"/>
</dbReference>
<feature type="signal peptide" evidence="2">
    <location>
        <begin position="1"/>
        <end position="20"/>
    </location>
</feature>
<feature type="chain" id="PRO_5002079030" description="L-type lectin-like domain-containing protein" evidence="2">
    <location>
        <begin position="21"/>
        <end position="407"/>
    </location>
</feature>
<dbReference type="AlphaFoldDB" id="A0A0B2UK42"/>
<keyword evidence="1" id="KW-0812">Transmembrane</keyword>
<organism evidence="3 4">
    <name type="scientific">Ordospora colligata OC4</name>
    <dbReference type="NCBI Taxonomy" id="1354746"/>
    <lineage>
        <taxon>Eukaryota</taxon>
        <taxon>Fungi</taxon>
        <taxon>Fungi incertae sedis</taxon>
        <taxon>Microsporidia</taxon>
        <taxon>Ordosporidae</taxon>
        <taxon>Ordospora</taxon>
    </lineage>
</organism>
<dbReference type="InterPro" id="IPR013320">
    <property type="entry name" value="ConA-like_dom_sf"/>
</dbReference>
<dbReference type="RefSeq" id="XP_014563459.1">
    <property type="nucleotide sequence ID" value="XM_014707973.1"/>
</dbReference>
<proteinExistence type="predicted"/>
<keyword evidence="1" id="KW-1133">Transmembrane helix</keyword>
<evidence type="ECO:0008006" key="5">
    <source>
        <dbReference type="Google" id="ProtNLM"/>
    </source>
</evidence>
<keyword evidence="2" id="KW-0732">Signal</keyword>
<comment type="caution">
    <text evidence="3">The sequence shown here is derived from an EMBL/GenBank/DDBJ whole genome shotgun (WGS) entry which is preliminary data.</text>
</comment>
<evidence type="ECO:0000256" key="1">
    <source>
        <dbReference type="SAM" id="Phobius"/>
    </source>
</evidence>
<evidence type="ECO:0000256" key="2">
    <source>
        <dbReference type="SAM" id="SignalP"/>
    </source>
</evidence>
<protein>
    <recommendedName>
        <fullName evidence="5">L-type lectin-like domain-containing protein</fullName>
    </recommendedName>
</protein>
<dbReference type="EMBL" id="JOKQ01000008">
    <property type="protein sequence ID" value="KHN69417.1"/>
    <property type="molecule type" value="Genomic_DNA"/>
</dbReference>
<sequence length="407" mass="45995">MVRCCLVVLVLGYAFSSIVAEHEHNKGVIEKPYPQVAYHPNGANEKVGVKGTHVEADGLSLRRHTDEGGLVAFLEPNPHEEWSFSYTFTNAALRFPHIGGVYLWYTSEIPDQGEYKGGNDKFDGIMAGLEFRGAQPEIVMAFNNGEESLKGSEDMNLHRDVINPARLRGVNDITVKVISTKKNFKVELYDGDRLLYDSFRYHGNGNSIKIGSGKYFNITSFYDRAPSNSVYKLRNAELFERIETDEYTIHAIHAPYVNEGPRSPDSVMHEEEEIRHLVSKTEYLHNYLQLIIGDINDTSFDKILHTLHEQQKQVMKKMDEITASSGKSGTVDTKLMSLSENMNSIDIRIQKIQKAFADLDHIVNKLSDNHNKSSNFLVYVILGIAMAGFVFAAVKEYNALRIRQKAI</sequence>
<evidence type="ECO:0000313" key="4">
    <source>
        <dbReference type="Proteomes" id="UP000031056"/>
    </source>
</evidence>
<keyword evidence="1" id="KW-0472">Membrane</keyword>
<dbReference type="HOGENOM" id="CLU_056396_0_0_1"/>
<dbReference type="Proteomes" id="UP000031056">
    <property type="component" value="Unassembled WGS sequence"/>
</dbReference>
<gene>
    <name evidence="3" type="ORF">M896_081570</name>
</gene>
<name>A0A0B2UK42_9MICR</name>
<dbReference type="InParanoid" id="A0A0B2UK42"/>
<dbReference type="Gene3D" id="2.60.120.200">
    <property type="match status" value="1"/>
</dbReference>
<accession>A0A0B2UK42</accession>
<keyword evidence="4" id="KW-1185">Reference proteome</keyword>
<dbReference type="GeneID" id="26262197"/>
<feature type="transmembrane region" description="Helical" evidence="1">
    <location>
        <begin position="376"/>
        <end position="394"/>
    </location>
</feature>